<sequence>MLDMGQFIQSPKGVQTFKQQYQNHQVLVDYLRKTCYQDSKELTLLNSTFSMQQASFNPIYLQHVQICCVQVECNGGAVASEQLAITEIRSCIFEFFAQHSDSEYQYVRELDRRESSESCLPDYQPVQFVADPANQLGAISGAEHLGFERICSVANNSIGSG</sequence>
<protein>
    <submittedName>
        <fullName evidence="1">Hypothetical_protein</fullName>
    </submittedName>
</protein>
<reference evidence="1 2" key="1">
    <citation type="submission" date="2024-07" db="EMBL/GenBank/DDBJ databases">
        <authorList>
            <person name="Akdeniz Z."/>
        </authorList>
    </citation>
    <scope>NUCLEOTIDE SEQUENCE [LARGE SCALE GENOMIC DNA]</scope>
</reference>
<accession>A0ABP1J4L0</accession>
<evidence type="ECO:0000313" key="1">
    <source>
        <dbReference type="EMBL" id="CAL6030190.1"/>
    </source>
</evidence>
<organism evidence="1 2">
    <name type="scientific">Hexamita inflata</name>
    <dbReference type="NCBI Taxonomy" id="28002"/>
    <lineage>
        <taxon>Eukaryota</taxon>
        <taxon>Metamonada</taxon>
        <taxon>Diplomonadida</taxon>
        <taxon>Hexamitidae</taxon>
        <taxon>Hexamitinae</taxon>
        <taxon>Hexamita</taxon>
    </lineage>
</organism>
<keyword evidence="2" id="KW-1185">Reference proteome</keyword>
<comment type="caution">
    <text evidence="1">The sequence shown here is derived from an EMBL/GenBank/DDBJ whole genome shotgun (WGS) entry which is preliminary data.</text>
</comment>
<evidence type="ECO:0000313" key="2">
    <source>
        <dbReference type="Proteomes" id="UP001642409"/>
    </source>
</evidence>
<gene>
    <name evidence="1" type="ORF">HINF_LOCUS33067</name>
</gene>
<dbReference type="EMBL" id="CAXDID020000114">
    <property type="protein sequence ID" value="CAL6030190.1"/>
    <property type="molecule type" value="Genomic_DNA"/>
</dbReference>
<name>A0ABP1J4L0_9EUKA</name>
<dbReference type="Proteomes" id="UP001642409">
    <property type="component" value="Unassembled WGS sequence"/>
</dbReference>
<proteinExistence type="predicted"/>